<gene>
    <name evidence="2" type="ordered locus">Deipe_2653</name>
</gene>
<dbReference type="InterPro" id="IPR011050">
    <property type="entry name" value="Pectin_lyase_fold/virulence"/>
</dbReference>
<dbReference type="Gene3D" id="2.160.20.10">
    <property type="entry name" value="Single-stranded right-handed beta-helix, Pectin lyase-like"/>
    <property type="match status" value="1"/>
</dbReference>
<dbReference type="HOGENOM" id="CLU_013797_1_0_0"/>
<evidence type="ECO:0000313" key="2">
    <source>
        <dbReference type="EMBL" id="AFZ68118.1"/>
    </source>
</evidence>
<name>L0A2M0_DEIPD</name>
<evidence type="ECO:0000256" key="1">
    <source>
        <dbReference type="SAM" id="MobiDB-lite"/>
    </source>
</evidence>
<keyword evidence="3" id="KW-1185">Reference proteome</keyword>
<dbReference type="SUPFAM" id="SSF51126">
    <property type="entry name" value="Pectin lyase-like"/>
    <property type="match status" value="1"/>
</dbReference>
<dbReference type="InterPro" id="IPR012334">
    <property type="entry name" value="Pectin_lyas_fold"/>
</dbReference>
<dbReference type="OrthoDB" id="52286at2"/>
<reference evidence="3" key="1">
    <citation type="submission" date="2012-03" db="EMBL/GenBank/DDBJ databases">
        <title>Complete sequence of chromosome of Deinococcus peraridilitoris DSM 19664.</title>
        <authorList>
            <person name="Lucas S."/>
            <person name="Copeland A."/>
            <person name="Lapidus A."/>
            <person name="Glavina del Rio T."/>
            <person name="Dalin E."/>
            <person name="Tice H."/>
            <person name="Bruce D."/>
            <person name="Goodwin L."/>
            <person name="Pitluck S."/>
            <person name="Peters L."/>
            <person name="Mikhailova N."/>
            <person name="Lu M."/>
            <person name="Kyrpides N."/>
            <person name="Mavromatis K."/>
            <person name="Ivanova N."/>
            <person name="Brettin T."/>
            <person name="Detter J.C."/>
            <person name="Han C."/>
            <person name="Larimer F."/>
            <person name="Land M."/>
            <person name="Hauser L."/>
            <person name="Markowitz V."/>
            <person name="Cheng J.-F."/>
            <person name="Hugenholtz P."/>
            <person name="Woyke T."/>
            <person name="Wu D."/>
            <person name="Pukall R."/>
            <person name="Steenblock K."/>
            <person name="Brambilla E."/>
            <person name="Klenk H.-P."/>
            <person name="Eisen J.A."/>
        </authorList>
    </citation>
    <scope>NUCLEOTIDE SEQUENCE [LARGE SCALE GENOMIC DNA]</scope>
    <source>
        <strain evidence="3">DSM 19664 / LMG 22246 / CIP 109416 / KR-200</strain>
    </source>
</reference>
<organism evidence="2 3">
    <name type="scientific">Deinococcus peraridilitoris (strain DSM 19664 / LMG 22246 / CIP 109416 / KR-200)</name>
    <dbReference type="NCBI Taxonomy" id="937777"/>
    <lineage>
        <taxon>Bacteria</taxon>
        <taxon>Thermotogati</taxon>
        <taxon>Deinococcota</taxon>
        <taxon>Deinococci</taxon>
        <taxon>Deinococcales</taxon>
        <taxon>Deinococcaceae</taxon>
        <taxon>Deinococcus</taxon>
    </lineage>
</organism>
<proteinExistence type="predicted"/>
<evidence type="ECO:0008006" key="4">
    <source>
        <dbReference type="Google" id="ProtNLM"/>
    </source>
</evidence>
<dbReference type="PATRIC" id="fig|937777.3.peg.2662"/>
<evidence type="ECO:0000313" key="3">
    <source>
        <dbReference type="Proteomes" id="UP000010467"/>
    </source>
</evidence>
<sequence length="652" mass="69970">MGCNGRQYRKQQPVHTSGDERRSVSRQALFLLAGLTVLLGACGQQAATNVSAPDARLSTTAARAGSVRDLGPNVTVFDPSMPVSQIQSILDATYAKQVNNEMGTERYAYYFKPGTYGTDAQPLQIKVGYYTEISGLGASPSDVVINGKVEVYNRCLGDNGTSNCIALVNFWRTLSNLTIKVNGAGQDGCRASANFWAVSQAVSVRRVGVEGGNLSLMDYCTAGPQFASGGFLADSKTQFIINGSQQQWFTRNSSIGGWSNAVWNQVFAGVEGAPSDASFPDPPYTTLQTTPISREKPFLFVDSQGEYQVRVPSAHRNTRGTSWVNGMTPGQTIALSEFFIARPSDSVQVINRELARGKNLLLTPGVYDVAQSISVKRPGTVVLGLGHATLTAVGGTTPLKIADVPGVIIAGVTIDAGTTLSPVLLQVGTKNGNNGRPHVDPANPTTLSDVYFRVGGPHIGKADISLEVNSDHVLIDHTWVWRADHGVEGFTRGVNGDTDRWFTNIGRNGVVINGNSVTATGLFVEHFQEYNTVWNGENGTTILYQNELPYDPPTQEEWQHDGVLGWAGYKVADHVKTHNLYGGGVYVFNQNNPSIHTTNGFEVPRTPGVKLHHIMTVNLSAGTIDHVVNGVGSAADTSRIGQPVYLSGYPIP</sequence>
<dbReference type="RefSeq" id="WP_015236420.1">
    <property type="nucleotide sequence ID" value="NC_019793.1"/>
</dbReference>
<dbReference type="KEGG" id="dpd:Deipe_2653"/>
<dbReference type="CDD" id="cd23669">
    <property type="entry name" value="GH55_SacteLam55A-like"/>
    <property type="match status" value="1"/>
</dbReference>
<protein>
    <recommendedName>
        <fullName evidence="4">Adenylyl cyclase</fullName>
    </recommendedName>
</protein>
<feature type="region of interest" description="Disordered" evidence="1">
    <location>
        <begin position="1"/>
        <end position="21"/>
    </location>
</feature>
<dbReference type="InterPro" id="IPR059186">
    <property type="entry name" value="SACTE_4363"/>
</dbReference>
<dbReference type="STRING" id="937777.Deipe_2653"/>
<dbReference type="eggNOG" id="ENOG502Z7WW">
    <property type="taxonomic scope" value="Bacteria"/>
</dbReference>
<dbReference type="AlphaFoldDB" id="L0A2M0"/>
<dbReference type="Proteomes" id="UP000010467">
    <property type="component" value="Chromosome"/>
</dbReference>
<dbReference type="EMBL" id="CP003382">
    <property type="protein sequence ID" value="AFZ68118.1"/>
    <property type="molecule type" value="Genomic_DNA"/>
</dbReference>
<accession>L0A2M0</accession>